<dbReference type="STRING" id="5539.A0A3E2GRE2"/>
<dbReference type="SUPFAM" id="SSF54909">
    <property type="entry name" value="Dimeric alpha+beta barrel"/>
    <property type="match status" value="1"/>
</dbReference>
<dbReference type="PANTHER" id="PTHR33606">
    <property type="entry name" value="PROTEIN YCII"/>
    <property type="match status" value="1"/>
</dbReference>
<dbReference type="InterPro" id="IPR011008">
    <property type="entry name" value="Dimeric_a/b-barrel"/>
</dbReference>
<accession>A0A3E2GRE2</accession>
<dbReference type="Proteomes" id="UP000258309">
    <property type="component" value="Unassembled WGS sequence"/>
</dbReference>
<name>A0A3E2GRE2_SCYLI</name>
<dbReference type="AlphaFoldDB" id="A0A3E2GRE2"/>
<proteinExistence type="predicted"/>
<keyword evidence="2" id="KW-1185">Reference proteome</keyword>
<evidence type="ECO:0000313" key="2">
    <source>
        <dbReference type="Proteomes" id="UP000258309"/>
    </source>
</evidence>
<dbReference type="PANTHER" id="PTHR33606:SF3">
    <property type="entry name" value="PROTEIN YCII"/>
    <property type="match status" value="1"/>
</dbReference>
<evidence type="ECO:0000313" key="1">
    <source>
        <dbReference type="EMBL" id="RFU23568.1"/>
    </source>
</evidence>
<gene>
    <name evidence="1" type="ORF">B7463_g12771</name>
</gene>
<dbReference type="Gene3D" id="3.30.70.1060">
    <property type="entry name" value="Dimeric alpha+beta barrel"/>
    <property type="match status" value="1"/>
</dbReference>
<protein>
    <recommendedName>
        <fullName evidence="3">YCII-related domain-containing protein</fullName>
    </recommendedName>
</protein>
<dbReference type="OMA" id="ESGNWKM"/>
<comment type="caution">
    <text evidence="1">The sequence shown here is derived from an EMBL/GenBank/DDBJ whole genome shotgun (WGS) entry which is preliminary data.</text>
</comment>
<feature type="non-terminal residue" evidence="1">
    <location>
        <position position="111"/>
    </location>
</feature>
<organism evidence="1 2">
    <name type="scientific">Scytalidium lignicola</name>
    <name type="common">Hyphomycete</name>
    <dbReference type="NCBI Taxonomy" id="5539"/>
    <lineage>
        <taxon>Eukaryota</taxon>
        <taxon>Fungi</taxon>
        <taxon>Dikarya</taxon>
        <taxon>Ascomycota</taxon>
        <taxon>Pezizomycotina</taxon>
        <taxon>Leotiomycetes</taxon>
        <taxon>Leotiomycetes incertae sedis</taxon>
        <taxon>Scytalidium</taxon>
    </lineage>
</organism>
<dbReference type="InterPro" id="IPR051807">
    <property type="entry name" value="Sec-metab_biosynth-assoc"/>
</dbReference>
<dbReference type="EMBL" id="NCSJ02000768">
    <property type="protein sequence ID" value="RFU23568.1"/>
    <property type="molecule type" value="Genomic_DNA"/>
</dbReference>
<evidence type="ECO:0008006" key="3">
    <source>
        <dbReference type="Google" id="ProtNLM"/>
    </source>
</evidence>
<reference evidence="1 2" key="1">
    <citation type="submission" date="2018-05" db="EMBL/GenBank/DDBJ databases">
        <title>Draft genome sequence of Scytalidium lignicola DSM 105466, a ubiquitous saprotrophic fungus.</title>
        <authorList>
            <person name="Buettner E."/>
            <person name="Gebauer A.M."/>
            <person name="Hofrichter M."/>
            <person name="Liers C."/>
            <person name="Kellner H."/>
        </authorList>
    </citation>
    <scope>NUCLEOTIDE SEQUENCE [LARGE SCALE GENOMIC DNA]</scope>
    <source>
        <strain evidence="1 2">DSM 105466</strain>
    </source>
</reference>
<dbReference type="OrthoDB" id="5519740at2759"/>
<sequence length="111" mass="12487">MSSAAPAKYEWLVVIPDQADGLQRRLAVRPDHFKDLKANIDNGFYRMGGAILEEVPKDDNLAFQGSTLIAWASSKEEVLEKVESDVYAKNNVWDLSKIQIYPLKCAFRTGL</sequence>
<feature type="non-terminal residue" evidence="1">
    <location>
        <position position="1"/>
    </location>
</feature>